<evidence type="ECO:0000313" key="3">
    <source>
        <dbReference type="Proteomes" id="UP000585474"/>
    </source>
</evidence>
<protein>
    <submittedName>
        <fullName evidence="2">Uncharacterized protein</fullName>
    </submittedName>
</protein>
<feature type="compositionally biased region" description="Basic and acidic residues" evidence="1">
    <location>
        <begin position="224"/>
        <end position="234"/>
    </location>
</feature>
<keyword evidence="3" id="KW-1185">Reference proteome</keyword>
<proteinExistence type="predicted"/>
<feature type="compositionally biased region" description="Polar residues" evidence="1">
    <location>
        <begin position="317"/>
        <end position="330"/>
    </location>
</feature>
<evidence type="ECO:0000256" key="1">
    <source>
        <dbReference type="SAM" id="MobiDB-lite"/>
    </source>
</evidence>
<dbReference type="EMBL" id="BJWL01000017">
    <property type="protein sequence ID" value="GFZ05441.1"/>
    <property type="molecule type" value="Genomic_DNA"/>
</dbReference>
<accession>A0A7J0G3S8</accession>
<feature type="region of interest" description="Disordered" evidence="1">
    <location>
        <begin position="301"/>
        <end position="330"/>
    </location>
</feature>
<dbReference type="Proteomes" id="UP000585474">
    <property type="component" value="Unassembled WGS sequence"/>
</dbReference>
<reference evidence="2 3" key="1">
    <citation type="submission" date="2019-07" db="EMBL/GenBank/DDBJ databases">
        <title>De Novo Assembly of kiwifruit Actinidia rufa.</title>
        <authorList>
            <person name="Sugita-Konishi S."/>
            <person name="Sato K."/>
            <person name="Mori E."/>
            <person name="Abe Y."/>
            <person name="Kisaki G."/>
            <person name="Hamano K."/>
            <person name="Suezawa K."/>
            <person name="Otani M."/>
            <person name="Fukuda T."/>
            <person name="Manabe T."/>
            <person name="Gomi K."/>
            <person name="Tabuchi M."/>
            <person name="Akimitsu K."/>
            <person name="Kataoka I."/>
        </authorList>
    </citation>
    <scope>NUCLEOTIDE SEQUENCE [LARGE SCALE GENOMIC DNA]</scope>
    <source>
        <strain evidence="3">cv. Fuchu</strain>
    </source>
</reference>
<feature type="compositionally biased region" description="Basic and acidic residues" evidence="1">
    <location>
        <begin position="257"/>
        <end position="282"/>
    </location>
</feature>
<feature type="region of interest" description="Disordered" evidence="1">
    <location>
        <begin position="224"/>
        <end position="289"/>
    </location>
</feature>
<dbReference type="OrthoDB" id="687305at2759"/>
<comment type="caution">
    <text evidence="2">The sequence shown here is derived from an EMBL/GenBank/DDBJ whole genome shotgun (WGS) entry which is preliminary data.</text>
</comment>
<evidence type="ECO:0000313" key="2">
    <source>
        <dbReference type="EMBL" id="GFZ05441.1"/>
    </source>
</evidence>
<sequence length="495" mass="54106">MDTSSLTKENNIMSQAELDNLRATYSFPQGITSDPWRWRDNFISPPRQGSVLRSRVSGRLKASHSSDIRKILIHYKICPAQLSPNAWRSVICSLVVLLQGEAREELAPRISSNVKGGRRGSFLPRGTSGSSPRAWPPMIVLHESPDLGNTRKKLQQAAGSVRVARCFLLVAETTTTSGDDGEFGTREDSVEYLGVIRRDIGGAIRRALPAMSLELVPPVLGEKTGGKAKAEKVVKATTAKPPPKSRYSEKTYAGSDHIIEKGELDSSKGKEAAPPLRLKDSNPPEGRSMPGGVLCFRGSKAAHWGDSGSDKKEVDQLSENDLSPNLSTLGSGRIKAGTEVDDRKATVAELTNKLAKAKELAVEDFKASENSRRRLQILLQHTLVRDLSTARGSSSINSPTSASTWRIWRWTQVSRGRKGDERRKDPVGGVARWANFLRFWRTGEYSGLVNSLCMATSGSMPGTSPCDQANTSEFFFKKSIKVIRNSSVSSVPIMT</sequence>
<name>A0A7J0G3S8_9ERIC</name>
<gene>
    <name evidence="2" type="ORF">Acr_17g0010130</name>
</gene>
<organism evidence="2 3">
    <name type="scientific">Actinidia rufa</name>
    <dbReference type="NCBI Taxonomy" id="165716"/>
    <lineage>
        <taxon>Eukaryota</taxon>
        <taxon>Viridiplantae</taxon>
        <taxon>Streptophyta</taxon>
        <taxon>Embryophyta</taxon>
        <taxon>Tracheophyta</taxon>
        <taxon>Spermatophyta</taxon>
        <taxon>Magnoliopsida</taxon>
        <taxon>eudicotyledons</taxon>
        <taxon>Gunneridae</taxon>
        <taxon>Pentapetalae</taxon>
        <taxon>asterids</taxon>
        <taxon>Ericales</taxon>
        <taxon>Actinidiaceae</taxon>
        <taxon>Actinidia</taxon>
    </lineage>
</organism>
<dbReference type="AlphaFoldDB" id="A0A7J0G3S8"/>
<feature type="region of interest" description="Disordered" evidence="1">
    <location>
        <begin position="117"/>
        <end position="136"/>
    </location>
</feature>